<name>D8T5Z3_SELML</name>
<evidence type="ECO:0008006" key="3">
    <source>
        <dbReference type="Google" id="ProtNLM"/>
    </source>
</evidence>
<evidence type="ECO:0000313" key="2">
    <source>
        <dbReference type="Proteomes" id="UP000001514"/>
    </source>
</evidence>
<dbReference type="STRING" id="88036.D8T5Z3"/>
<accession>D8T5Z3</accession>
<dbReference type="eggNOG" id="KOG2860">
    <property type="taxonomic scope" value="Eukaryota"/>
</dbReference>
<keyword evidence="2" id="KW-1185">Reference proteome</keyword>
<dbReference type="EMBL" id="GL377679">
    <property type="protein sequence ID" value="EFJ07887.1"/>
    <property type="molecule type" value="Genomic_DNA"/>
</dbReference>
<dbReference type="CDD" id="cd14726">
    <property type="entry name" value="TraB_PrgY-like"/>
    <property type="match status" value="1"/>
</dbReference>
<evidence type="ECO:0000313" key="1">
    <source>
        <dbReference type="EMBL" id="EFJ07887.1"/>
    </source>
</evidence>
<dbReference type="InterPro" id="IPR046345">
    <property type="entry name" value="TraB_PrgY-like"/>
</dbReference>
<dbReference type="HOGENOM" id="CLU_066331_1_0_1"/>
<dbReference type="OMA" id="ECHIARS"/>
<dbReference type="PANTHER" id="PTHR21530:SF5">
    <property type="entry name" value="TRAB FAMILY PROTEIN"/>
    <property type="match status" value="1"/>
</dbReference>
<organism evidence="2">
    <name type="scientific">Selaginella moellendorffii</name>
    <name type="common">Spikemoss</name>
    <dbReference type="NCBI Taxonomy" id="88036"/>
    <lineage>
        <taxon>Eukaryota</taxon>
        <taxon>Viridiplantae</taxon>
        <taxon>Streptophyta</taxon>
        <taxon>Embryophyta</taxon>
        <taxon>Tracheophyta</taxon>
        <taxon>Lycopodiopsida</taxon>
        <taxon>Selaginellales</taxon>
        <taxon>Selaginellaceae</taxon>
        <taxon>Selaginella</taxon>
    </lineage>
</organism>
<dbReference type="KEGG" id="smo:SELMODRAFT_448263"/>
<dbReference type="AlphaFoldDB" id="D8T5Z3"/>
<dbReference type="Gramene" id="EFJ07887">
    <property type="protein sequence ID" value="EFJ07887"/>
    <property type="gene ID" value="SELMODRAFT_448263"/>
</dbReference>
<dbReference type="PANTHER" id="PTHR21530">
    <property type="entry name" value="PHEROMONE SHUTDOWN PROTEIN"/>
    <property type="match status" value="1"/>
</dbReference>
<sequence length="275" mass="30898">MRSLALLKRGLRFSRESFAAADNVARLYNAANGAEVHLIGTMHISQRSADKVQQVELCPSRMDCLLEPDGGDDGPRRGVIREFLDCPGTFGERLLHVVLHFYYQGVRDAGIATASEFVVCILKVAGTEAMKLGAEIHLIDENSKVTKERLNRALTMPVAFRLIRKLWTMKECQVMLHAIQNRNLSFLESMNTREIASSLIRDLRLEFPEVVDAVVDQRDEIMTKRLLCCDGKIVAVVGLAHMDGIEERWNAYQGKEEHLQAVRDDGSLFTTVVTL</sequence>
<gene>
    <name evidence="1" type="ORF">SELMODRAFT_448263</name>
</gene>
<reference evidence="1 2" key="1">
    <citation type="journal article" date="2011" name="Science">
        <title>The Selaginella genome identifies genetic changes associated with the evolution of vascular plants.</title>
        <authorList>
            <person name="Banks J.A."/>
            <person name="Nishiyama T."/>
            <person name="Hasebe M."/>
            <person name="Bowman J.L."/>
            <person name="Gribskov M."/>
            <person name="dePamphilis C."/>
            <person name="Albert V.A."/>
            <person name="Aono N."/>
            <person name="Aoyama T."/>
            <person name="Ambrose B.A."/>
            <person name="Ashton N.W."/>
            <person name="Axtell M.J."/>
            <person name="Barker E."/>
            <person name="Barker M.S."/>
            <person name="Bennetzen J.L."/>
            <person name="Bonawitz N.D."/>
            <person name="Chapple C."/>
            <person name="Cheng C."/>
            <person name="Correa L.G."/>
            <person name="Dacre M."/>
            <person name="DeBarry J."/>
            <person name="Dreyer I."/>
            <person name="Elias M."/>
            <person name="Engstrom E.M."/>
            <person name="Estelle M."/>
            <person name="Feng L."/>
            <person name="Finet C."/>
            <person name="Floyd S.K."/>
            <person name="Frommer W.B."/>
            <person name="Fujita T."/>
            <person name="Gramzow L."/>
            <person name="Gutensohn M."/>
            <person name="Harholt J."/>
            <person name="Hattori M."/>
            <person name="Heyl A."/>
            <person name="Hirai T."/>
            <person name="Hiwatashi Y."/>
            <person name="Ishikawa M."/>
            <person name="Iwata M."/>
            <person name="Karol K.G."/>
            <person name="Koehler B."/>
            <person name="Kolukisaoglu U."/>
            <person name="Kubo M."/>
            <person name="Kurata T."/>
            <person name="Lalonde S."/>
            <person name="Li K."/>
            <person name="Li Y."/>
            <person name="Litt A."/>
            <person name="Lyons E."/>
            <person name="Manning G."/>
            <person name="Maruyama T."/>
            <person name="Michael T.P."/>
            <person name="Mikami K."/>
            <person name="Miyazaki S."/>
            <person name="Morinaga S."/>
            <person name="Murata T."/>
            <person name="Mueller-Roeber B."/>
            <person name="Nelson D.R."/>
            <person name="Obara M."/>
            <person name="Oguri Y."/>
            <person name="Olmstead R.G."/>
            <person name="Onodera N."/>
            <person name="Petersen B.L."/>
            <person name="Pils B."/>
            <person name="Prigge M."/>
            <person name="Rensing S.A."/>
            <person name="Riano-Pachon D.M."/>
            <person name="Roberts A.W."/>
            <person name="Sato Y."/>
            <person name="Scheller H.V."/>
            <person name="Schulz B."/>
            <person name="Schulz C."/>
            <person name="Shakirov E.V."/>
            <person name="Shibagaki N."/>
            <person name="Shinohara N."/>
            <person name="Shippen D.E."/>
            <person name="Soerensen I."/>
            <person name="Sotooka R."/>
            <person name="Sugimoto N."/>
            <person name="Sugita M."/>
            <person name="Sumikawa N."/>
            <person name="Tanurdzic M."/>
            <person name="Theissen G."/>
            <person name="Ulvskov P."/>
            <person name="Wakazuki S."/>
            <person name="Weng J.K."/>
            <person name="Willats W.W."/>
            <person name="Wipf D."/>
            <person name="Wolf P.G."/>
            <person name="Yang L."/>
            <person name="Zimmer A.D."/>
            <person name="Zhu Q."/>
            <person name="Mitros T."/>
            <person name="Hellsten U."/>
            <person name="Loque D."/>
            <person name="Otillar R."/>
            <person name="Salamov A."/>
            <person name="Schmutz J."/>
            <person name="Shapiro H."/>
            <person name="Lindquist E."/>
            <person name="Lucas S."/>
            <person name="Rokhsar D."/>
            <person name="Grigoriev I.V."/>
        </authorList>
    </citation>
    <scope>NUCLEOTIDE SEQUENCE [LARGE SCALE GENOMIC DNA]</scope>
</reference>
<dbReference type="Proteomes" id="UP000001514">
    <property type="component" value="Unassembled WGS sequence"/>
</dbReference>
<protein>
    <recommendedName>
        <fullName evidence="3">TraB family protein</fullName>
    </recommendedName>
</protein>
<dbReference type="InParanoid" id="D8T5Z3"/>
<proteinExistence type="predicted"/>